<accession>A0A1L7UBT6</accession>
<protein>
    <submittedName>
        <fullName evidence="1">Uncharacterized protein</fullName>
    </submittedName>
</protein>
<dbReference type="VEuPathDB" id="FungiDB:FMAN_10741"/>
<dbReference type="GeneID" id="65089994"/>
<dbReference type="RefSeq" id="XP_041689310.1">
    <property type="nucleotide sequence ID" value="XM_041823762.1"/>
</dbReference>
<proteinExistence type="predicted"/>
<name>A0A1L7UBT6_FUSMA</name>
<reference evidence="2" key="1">
    <citation type="journal article" date="2016" name="Genome Biol. Evol.">
        <title>Comparative 'omics' of the Fusarium fujikuroi species complex highlights differences in genetic potential and metabolite synthesis.</title>
        <authorList>
            <person name="Niehaus E.-M."/>
            <person name="Muensterkoetter M."/>
            <person name="Proctor R.H."/>
            <person name="Brown D.W."/>
            <person name="Sharon A."/>
            <person name="Idan Y."/>
            <person name="Oren-Young L."/>
            <person name="Sieber C.M."/>
            <person name="Novak O."/>
            <person name="Pencik A."/>
            <person name="Tarkowska D."/>
            <person name="Hromadova K."/>
            <person name="Freeman S."/>
            <person name="Maymon M."/>
            <person name="Elazar M."/>
            <person name="Youssef S.A."/>
            <person name="El-Shabrawy E.S.M."/>
            <person name="Shalaby A.B.A."/>
            <person name="Houterman P."/>
            <person name="Brock N.L."/>
            <person name="Burkhardt I."/>
            <person name="Tsavkelova E.A."/>
            <person name="Dickschat J.S."/>
            <person name="Galuszka P."/>
            <person name="Gueldener U."/>
            <person name="Tudzynski B."/>
        </authorList>
    </citation>
    <scope>NUCLEOTIDE SEQUENCE [LARGE SCALE GENOMIC DNA]</scope>
    <source>
        <strain evidence="2">MRC7560</strain>
    </source>
</reference>
<comment type="caution">
    <text evidence="1">The sequence shown here is derived from an EMBL/GenBank/DDBJ whole genome shotgun (WGS) entry which is preliminary data.</text>
</comment>
<evidence type="ECO:0000313" key="1">
    <source>
        <dbReference type="EMBL" id="CVL05435.1"/>
    </source>
</evidence>
<evidence type="ECO:0000313" key="2">
    <source>
        <dbReference type="Proteomes" id="UP000184255"/>
    </source>
</evidence>
<dbReference type="Proteomes" id="UP000184255">
    <property type="component" value="Unassembled WGS sequence"/>
</dbReference>
<gene>
    <name evidence="1" type="ORF">FMAN_10741</name>
</gene>
<keyword evidence="2" id="KW-1185">Reference proteome</keyword>
<organism evidence="1 2">
    <name type="scientific">Fusarium mangiferae</name>
    <name type="common">Mango malformation disease fungus</name>
    <dbReference type="NCBI Taxonomy" id="192010"/>
    <lineage>
        <taxon>Eukaryota</taxon>
        <taxon>Fungi</taxon>
        <taxon>Dikarya</taxon>
        <taxon>Ascomycota</taxon>
        <taxon>Pezizomycotina</taxon>
        <taxon>Sordariomycetes</taxon>
        <taxon>Hypocreomycetidae</taxon>
        <taxon>Hypocreales</taxon>
        <taxon>Nectriaceae</taxon>
        <taxon>Fusarium</taxon>
        <taxon>Fusarium fujikuroi species complex</taxon>
    </lineage>
</organism>
<sequence length="98" mass="11149">MDSARTEIEAKVERQLAILTRFSGSVWATHLLDLVTLYATKIRSTITYACPAWFIYGDSENLDLCLSGLGEPQWAKEHGDGKPNWSFPEYNLDRLKNL</sequence>
<dbReference type="AlphaFoldDB" id="A0A1L7UBT6"/>
<dbReference type="EMBL" id="FCQH01000016">
    <property type="protein sequence ID" value="CVL05435.1"/>
    <property type="molecule type" value="Genomic_DNA"/>
</dbReference>